<dbReference type="Pfam" id="PF04865">
    <property type="entry name" value="Baseplate_J"/>
    <property type="match status" value="1"/>
</dbReference>
<evidence type="ECO:0000259" key="3">
    <source>
        <dbReference type="Pfam" id="PF26078"/>
    </source>
</evidence>
<dbReference type="Pfam" id="PF26078">
    <property type="entry name" value="Baseplate_J_M"/>
    <property type="match status" value="1"/>
</dbReference>
<evidence type="ECO:0000259" key="2">
    <source>
        <dbReference type="Pfam" id="PF04865"/>
    </source>
</evidence>
<name>A0A9N8RY86_9BURK</name>
<dbReference type="EMBL" id="CAJQZC010000006">
    <property type="protein sequence ID" value="CAG4906014.1"/>
    <property type="molecule type" value="Genomic_DNA"/>
</dbReference>
<keyword evidence="6" id="KW-1185">Reference proteome</keyword>
<gene>
    <name evidence="5" type="ORF">LMG31841_03514</name>
</gene>
<sequence length="349" mass="37034">MPFDVPTLPTLIQRAVSDLAGSASDALRRSDAQALARTHSGAAHLGYGYLKWISKQLFSDTCDEDMLIRQANLRLDGGRKAAQSSTGKVTLSGRATAVVDADVQMQTEDLIVYVTTESATLDATGAGTIGVKALVPGKLGDLDAGTVLTFVSPVDAVSDTATVTVDGITGGSDQESIEELRQRVNASYRKQPMGGNVDDYETWALEVPGVTRAWVRRRYMGPGTVGLFFVRDDDEDPFPGEAEIAAVKTYVEGKRPLGAELYVLSPVNKPVPFVLHISPDTGAVRAAVSASLQDLINSEGDLGVTLLHTHIDDAISQATGENDHELTAPPGNVTLAVNELPTFGGITWE</sequence>
<evidence type="ECO:0008006" key="7">
    <source>
        <dbReference type="Google" id="ProtNLM"/>
    </source>
</evidence>
<dbReference type="InterPro" id="IPR052399">
    <property type="entry name" value="Phage_Baseplate_Assmbl_Protein"/>
</dbReference>
<evidence type="ECO:0000313" key="5">
    <source>
        <dbReference type="EMBL" id="CAG4906014.1"/>
    </source>
</evidence>
<dbReference type="Proteomes" id="UP000789704">
    <property type="component" value="Unassembled WGS sequence"/>
</dbReference>
<evidence type="ECO:0000256" key="1">
    <source>
        <dbReference type="ARBA" id="ARBA00038087"/>
    </source>
</evidence>
<dbReference type="InterPro" id="IPR006949">
    <property type="entry name" value="Barrel_Baseplate_J-like"/>
</dbReference>
<comment type="similarity">
    <text evidence="1">Belongs to the Mu gp47/PBSX XkdT family.</text>
</comment>
<dbReference type="InterPro" id="IPR058531">
    <property type="entry name" value="Baseplate_J_M"/>
</dbReference>
<feature type="domain" description="Baseplate J-like C-terminal" evidence="4">
    <location>
        <begin position="275"/>
        <end position="349"/>
    </location>
</feature>
<organism evidence="5 6">
    <name type="scientific">Paraburkholderia saeva</name>
    <dbReference type="NCBI Taxonomy" id="2777537"/>
    <lineage>
        <taxon>Bacteria</taxon>
        <taxon>Pseudomonadati</taxon>
        <taxon>Pseudomonadota</taxon>
        <taxon>Betaproteobacteria</taxon>
        <taxon>Burkholderiales</taxon>
        <taxon>Burkholderiaceae</taxon>
        <taxon>Paraburkholderia</taxon>
    </lineage>
</organism>
<comment type="caution">
    <text evidence="5">The sequence shown here is derived from an EMBL/GenBank/DDBJ whole genome shotgun (WGS) entry which is preliminary data.</text>
</comment>
<dbReference type="Pfam" id="PF26079">
    <property type="entry name" value="Baseplate_J_C"/>
    <property type="match status" value="1"/>
</dbReference>
<feature type="domain" description="Baseplate protein J-like barrel" evidence="2">
    <location>
        <begin position="89"/>
        <end position="170"/>
    </location>
</feature>
<accession>A0A9N8RY86</accession>
<dbReference type="InterPro" id="IPR058530">
    <property type="entry name" value="Baseplate_J-like_C"/>
</dbReference>
<feature type="domain" description="Baseplate J-like central" evidence="3">
    <location>
        <begin position="193"/>
        <end position="264"/>
    </location>
</feature>
<dbReference type="RefSeq" id="WP_228879272.1">
    <property type="nucleotide sequence ID" value="NZ_CAJQZC010000006.1"/>
</dbReference>
<dbReference type="PANTHER" id="PTHR37829:SF3">
    <property type="entry name" value="PROTEIN JAYE-RELATED"/>
    <property type="match status" value="1"/>
</dbReference>
<protein>
    <recommendedName>
        <fullName evidence="7">Baseplate J protein</fullName>
    </recommendedName>
</protein>
<dbReference type="PANTHER" id="PTHR37829">
    <property type="entry name" value="PHAGE-LIKE ELEMENT PBSX PROTEIN XKDT"/>
    <property type="match status" value="1"/>
</dbReference>
<reference evidence="5" key="1">
    <citation type="submission" date="2021-04" db="EMBL/GenBank/DDBJ databases">
        <authorList>
            <person name="Vanwijnsberghe S."/>
        </authorList>
    </citation>
    <scope>NUCLEOTIDE SEQUENCE</scope>
    <source>
        <strain evidence="5">LMG 31841</strain>
    </source>
</reference>
<evidence type="ECO:0000259" key="4">
    <source>
        <dbReference type="Pfam" id="PF26079"/>
    </source>
</evidence>
<dbReference type="AlphaFoldDB" id="A0A9N8RY86"/>
<proteinExistence type="inferred from homology"/>
<evidence type="ECO:0000313" key="6">
    <source>
        <dbReference type="Proteomes" id="UP000789704"/>
    </source>
</evidence>